<dbReference type="Gene3D" id="3.30.70.360">
    <property type="match status" value="1"/>
</dbReference>
<keyword evidence="3" id="KW-0378">Hydrolase</keyword>
<dbReference type="PANTHER" id="PTHR43270:SF8">
    <property type="entry name" value="DI- AND TRIPEPTIDASE DUG2-RELATED"/>
    <property type="match status" value="1"/>
</dbReference>
<dbReference type="PANTHER" id="PTHR43270">
    <property type="entry name" value="BETA-ALA-HIS DIPEPTIDASE"/>
    <property type="match status" value="1"/>
</dbReference>
<dbReference type="GO" id="GO:0046872">
    <property type="term" value="F:metal ion binding"/>
    <property type="evidence" value="ECO:0007669"/>
    <property type="project" value="UniProtKB-KW"/>
</dbReference>
<dbReference type="Proteomes" id="UP000809273">
    <property type="component" value="Unassembled WGS sequence"/>
</dbReference>
<dbReference type="AlphaFoldDB" id="A0A9D8PNK4"/>
<dbReference type="GO" id="GO:0006508">
    <property type="term" value="P:proteolysis"/>
    <property type="evidence" value="ECO:0007669"/>
    <property type="project" value="UniProtKB-KW"/>
</dbReference>
<dbReference type="SUPFAM" id="SSF53187">
    <property type="entry name" value="Zn-dependent exopeptidases"/>
    <property type="match status" value="1"/>
</dbReference>
<evidence type="ECO:0000259" key="4">
    <source>
        <dbReference type="Pfam" id="PF07687"/>
    </source>
</evidence>
<dbReference type="Pfam" id="PF01546">
    <property type="entry name" value="Peptidase_M20"/>
    <property type="match status" value="1"/>
</dbReference>
<dbReference type="InterPro" id="IPR051458">
    <property type="entry name" value="Cyt/Met_Dipeptidase"/>
</dbReference>
<dbReference type="InterPro" id="IPR011650">
    <property type="entry name" value="Peptidase_M20_dimer"/>
</dbReference>
<sequence>MLKTKKKDAIHSLQSLHLALEDSFDGHLKTCRDFLRQKSVSATGEGIREMAQVIRGFIDEMGGGVKFGGDPAYPIIHGRINRNRKKTLIIYGMYDVQPAEENNWISPPFAAEVHNLPGLGECIVARGAVNSKGALCGLFNVLRTMNDLGEIPLNIIFTIEGEEEIGSPHFEEFIVSHKGELSGSGAVDFDFSQDSVGNVSMHLGLKGIVYMDLICRGGKKGGPGDTSLHGSDSAWVSSPVWRLIHALGPLTDEKENIKIPGFYENVANPNEEDNMLLKKLALTFDEKRFLKEMRSAAFKSAYHGYELLRQGLYSPVLNINGFHSGYTGAGTKTILPRKATAKVDIRFGPRMEPDEVIRRLKDYLVEQGFDDIDVIVREKYTWSKIDYSEPIVQKMISAYQAHDIEPEVWPIATWTAPYFVFSRILGLPVVSGGLGHGGREHVANEYMTVRGLLDFEKFVATFLYQMAE</sequence>
<feature type="domain" description="Peptidase M20 dimerisation" evidence="4">
    <location>
        <begin position="227"/>
        <end position="366"/>
    </location>
</feature>
<evidence type="ECO:0000256" key="1">
    <source>
        <dbReference type="ARBA" id="ARBA00022670"/>
    </source>
</evidence>
<dbReference type="Pfam" id="PF07687">
    <property type="entry name" value="M20_dimer"/>
    <property type="match status" value="1"/>
</dbReference>
<reference evidence="5" key="1">
    <citation type="journal article" date="2021" name="Environ. Microbiol.">
        <title>Genomic characterization of three novel Desulfobacterota classes expand the metabolic and phylogenetic diversity of the phylum.</title>
        <authorList>
            <person name="Murphy C.L."/>
            <person name="Biggerstaff J."/>
            <person name="Eichhorn A."/>
            <person name="Ewing E."/>
            <person name="Shahan R."/>
            <person name="Soriano D."/>
            <person name="Stewart S."/>
            <person name="VanMol K."/>
            <person name="Walker R."/>
            <person name="Walters P."/>
            <person name="Elshahed M.S."/>
            <person name="Youssef N.H."/>
        </authorList>
    </citation>
    <scope>NUCLEOTIDE SEQUENCE</scope>
    <source>
        <strain evidence="5">Zod_Metabat.24</strain>
    </source>
</reference>
<dbReference type="InterPro" id="IPR002933">
    <property type="entry name" value="Peptidase_M20"/>
</dbReference>
<dbReference type="GO" id="GO:0008233">
    <property type="term" value="F:peptidase activity"/>
    <property type="evidence" value="ECO:0007669"/>
    <property type="project" value="UniProtKB-KW"/>
</dbReference>
<keyword evidence="1" id="KW-0645">Protease</keyword>
<dbReference type="EMBL" id="JAFGIX010000046">
    <property type="protein sequence ID" value="MBN1573364.1"/>
    <property type="molecule type" value="Genomic_DNA"/>
</dbReference>
<keyword evidence="2" id="KW-0479">Metal-binding</keyword>
<evidence type="ECO:0000313" key="5">
    <source>
        <dbReference type="EMBL" id="MBN1573364.1"/>
    </source>
</evidence>
<name>A0A9D8PNK4_9DELT</name>
<evidence type="ECO:0000256" key="2">
    <source>
        <dbReference type="ARBA" id="ARBA00022723"/>
    </source>
</evidence>
<evidence type="ECO:0000256" key="3">
    <source>
        <dbReference type="ARBA" id="ARBA00022801"/>
    </source>
</evidence>
<proteinExistence type="predicted"/>
<gene>
    <name evidence="5" type="ORF">JW984_09240</name>
</gene>
<organism evidence="5 6">
    <name type="scientific">Candidatus Zymogenus saltonus</name>
    <dbReference type="NCBI Taxonomy" id="2844893"/>
    <lineage>
        <taxon>Bacteria</taxon>
        <taxon>Deltaproteobacteria</taxon>
        <taxon>Candidatus Zymogenia</taxon>
        <taxon>Candidatus Zymogeniales</taxon>
        <taxon>Candidatus Zymogenaceae</taxon>
        <taxon>Candidatus Zymogenus</taxon>
    </lineage>
</organism>
<reference evidence="5" key="2">
    <citation type="submission" date="2021-01" db="EMBL/GenBank/DDBJ databases">
        <authorList>
            <person name="Hahn C.R."/>
            <person name="Youssef N.H."/>
            <person name="Elshahed M."/>
        </authorList>
    </citation>
    <scope>NUCLEOTIDE SEQUENCE</scope>
    <source>
        <strain evidence="5">Zod_Metabat.24</strain>
    </source>
</reference>
<comment type="caution">
    <text evidence="5">The sequence shown here is derived from an EMBL/GenBank/DDBJ whole genome shotgun (WGS) entry which is preliminary data.</text>
</comment>
<accession>A0A9D8PNK4</accession>
<dbReference type="Gene3D" id="3.40.630.10">
    <property type="entry name" value="Zn peptidases"/>
    <property type="match status" value="1"/>
</dbReference>
<evidence type="ECO:0000313" key="6">
    <source>
        <dbReference type="Proteomes" id="UP000809273"/>
    </source>
</evidence>
<protein>
    <submittedName>
        <fullName evidence="5">M20/M25/M40 family metallo-hydrolase</fullName>
    </submittedName>
</protein>